<gene>
    <name evidence="3" type="ORF">C3B54_111503</name>
</gene>
<feature type="domain" description="Ketopantoate reductase N-terminal" evidence="1">
    <location>
        <begin position="4"/>
        <end position="143"/>
    </location>
</feature>
<dbReference type="Gene3D" id="3.40.50.720">
    <property type="entry name" value="NAD(P)-binding Rossmann-like Domain"/>
    <property type="match status" value="1"/>
</dbReference>
<dbReference type="OrthoDB" id="9793586at2"/>
<dbReference type="InterPro" id="IPR008927">
    <property type="entry name" value="6-PGluconate_DH-like_C_sf"/>
</dbReference>
<evidence type="ECO:0000313" key="3">
    <source>
        <dbReference type="EMBL" id="AVG24442.1"/>
    </source>
</evidence>
<dbReference type="InterPro" id="IPR036291">
    <property type="entry name" value="NAD(P)-bd_dom_sf"/>
</dbReference>
<organism evidence="3 4">
    <name type="scientific">Pontimonas salivibrio</name>
    <dbReference type="NCBI Taxonomy" id="1159327"/>
    <lineage>
        <taxon>Bacteria</taxon>
        <taxon>Bacillati</taxon>
        <taxon>Actinomycetota</taxon>
        <taxon>Actinomycetes</taxon>
        <taxon>Micrococcales</taxon>
        <taxon>Microbacteriaceae</taxon>
        <taxon>Pontimonas</taxon>
    </lineage>
</organism>
<dbReference type="PANTHER" id="PTHR21708">
    <property type="entry name" value="PROBABLE 2-DEHYDROPANTOATE 2-REDUCTASE"/>
    <property type="match status" value="1"/>
</dbReference>
<dbReference type="KEGG" id="psai:C3B54_111503"/>
<dbReference type="SUPFAM" id="SSF48179">
    <property type="entry name" value="6-phosphogluconate dehydrogenase C-terminal domain-like"/>
    <property type="match status" value="1"/>
</dbReference>
<dbReference type="SUPFAM" id="SSF51735">
    <property type="entry name" value="NAD(P)-binding Rossmann-fold domains"/>
    <property type="match status" value="1"/>
</dbReference>
<dbReference type="Pfam" id="PF08546">
    <property type="entry name" value="ApbA_C"/>
    <property type="match status" value="1"/>
</dbReference>
<dbReference type="Gene3D" id="1.10.1040.10">
    <property type="entry name" value="N-(1-d-carboxylethyl)-l-norvaline Dehydrogenase, domain 2"/>
    <property type="match status" value="1"/>
</dbReference>
<dbReference type="GO" id="GO:0005737">
    <property type="term" value="C:cytoplasm"/>
    <property type="evidence" value="ECO:0007669"/>
    <property type="project" value="TreeGrafter"/>
</dbReference>
<dbReference type="AlphaFoldDB" id="A0A2L2BS52"/>
<dbReference type="RefSeq" id="WP_104913917.1">
    <property type="nucleotide sequence ID" value="NZ_CP026923.1"/>
</dbReference>
<dbReference type="InterPro" id="IPR013332">
    <property type="entry name" value="KPR_N"/>
</dbReference>
<dbReference type="Proteomes" id="UP000243077">
    <property type="component" value="Chromosome"/>
</dbReference>
<accession>A0A2L2BS52</accession>
<feature type="domain" description="Ketopantoate reductase C-terminal" evidence="2">
    <location>
        <begin position="181"/>
        <end position="319"/>
    </location>
</feature>
<proteinExistence type="predicted"/>
<keyword evidence="3" id="KW-0560">Oxidoreductase</keyword>
<dbReference type="InterPro" id="IPR051402">
    <property type="entry name" value="KPR-Related"/>
</dbReference>
<evidence type="ECO:0000259" key="2">
    <source>
        <dbReference type="Pfam" id="PF08546"/>
    </source>
</evidence>
<dbReference type="Pfam" id="PF02558">
    <property type="entry name" value="ApbA"/>
    <property type="match status" value="1"/>
</dbReference>
<dbReference type="InterPro" id="IPR013752">
    <property type="entry name" value="KPA_reductase"/>
</dbReference>
<name>A0A2L2BS52_9MICO</name>
<dbReference type="EC" id="1.1.1.169" evidence="3"/>
<protein>
    <submittedName>
        <fullName evidence="3">2-dehydropantoate 2-reductase</fullName>
        <ecNumber evidence="3">1.1.1.169</ecNumber>
    </submittedName>
</protein>
<evidence type="ECO:0000259" key="1">
    <source>
        <dbReference type="Pfam" id="PF02558"/>
    </source>
</evidence>
<dbReference type="EMBL" id="CP026923">
    <property type="protein sequence ID" value="AVG24442.1"/>
    <property type="molecule type" value="Genomic_DNA"/>
</dbReference>
<keyword evidence="4" id="KW-1185">Reference proteome</keyword>
<evidence type="ECO:0000313" key="4">
    <source>
        <dbReference type="Proteomes" id="UP000243077"/>
    </source>
</evidence>
<sequence length="343" mass="36771">MRVAFCGAGAVGASLSADMINAGVDVTVIDPWAPHVDAIRESGLTVNMPTGTEHTPFHPLHLYDVPTLRGTFDIVFTGVKSYDTRWVAELMKPLMGPDSVFVGTQNGMTIDEVSEIVGPERTVGCVVGIAANMPSPGLINREVTREGTWLAVGSLEGPVTDRVRQVHELLSHGAQVEITEDIRSAKWMKLLANIPEMLPSGILGAPLVEAAGNPVIRLAMDQASIEAYRLAKAIGVTFMPSLGIAADEMPDSEQYALDLLDAVLARFSKPTTRVAVLQDWDKGRRAELDAFCGYVVKKGKEIGMPTPVNEAILHLALQIESGELAPSWDNQELLVAAGQAGKQ</sequence>
<reference evidence="3 4" key="1">
    <citation type="submission" date="2018-02" db="EMBL/GenBank/DDBJ databases">
        <title>Complete genome of the streamlined marine actinobacterium Pontimonas salivibrio CL-TW6 adapted to coastal planktonic lifestype.</title>
        <authorList>
            <person name="Cho B.C."/>
            <person name="Hardies S.C."/>
            <person name="Jang G.I."/>
            <person name="Hwang C.Y."/>
        </authorList>
    </citation>
    <scope>NUCLEOTIDE SEQUENCE [LARGE SCALE GENOMIC DNA]</scope>
    <source>
        <strain evidence="3 4">CL-TW6</strain>
    </source>
</reference>
<dbReference type="GO" id="GO:0008677">
    <property type="term" value="F:2-dehydropantoate 2-reductase activity"/>
    <property type="evidence" value="ECO:0007669"/>
    <property type="project" value="UniProtKB-EC"/>
</dbReference>
<dbReference type="PANTHER" id="PTHR21708:SF26">
    <property type="entry name" value="2-DEHYDROPANTOATE 2-REDUCTASE"/>
    <property type="match status" value="1"/>
</dbReference>
<dbReference type="InterPro" id="IPR013328">
    <property type="entry name" value="6PGD_dom2"/>
</dbReference>